<reference evidence="1" key="1">
    <citation type="submission" date="2015-03" db="EMBL/GenBank/DDBJ databases">
        <authorList>
            <person name="Xie B.-B."/>
            <person name="Rong J.-C."/>
            <person name="Qin Q.-L."/>
            <person name="Zhang Y.-Z."/>
        </authorList>
    </citation>
    <scope>NUCLEOTIDE SEQUENCE</scope>
    <source>
        <strain evidence="1">DSM 14585</strain>
    </source>
</reference>
<name>A0ACA8DYT3_9GAMM</name>
<sequence>MAHKHSLLTGLMYQFQSKKPEKICNCSKINKKGLLFSSSPLFKIVTN</sequence>
<keyword evidence="2" id="KW-1185">Reference proteome</keyword>
<dbReference type="EMBL" id="CP011011">
    <property type="protein sequence ID" value="ATC82993.1"/>
    <property type="molecule type" value="Genomic_DNA"/>
</dbReference>
<dbReference type="Proteomes" id="UP000217277">
    <property type="component" value="Chromosome I"/>
</dbReference>
<accession>A0ACA8DYT3</accession>
<proteinExistence type="predicted"/>
<protein>
    <submittedName>
        <fullName evidence="1">Uncharacterized protein</fullName>
    </submittedName>
</protein>
<organism evidence="1 2">
    <name type="scientific">Pseudoalteromonas agarivorans DSM 14585</name>
    <dbReference type="NCBI Taxonomy" id="1312369"/>
    <lineage>
        <taxon>Bacteria</taxon>
        <taxon>Pseudomonadati</taxon>
        <taxon>Pseudomonadota</taxon>
        <taxon>Gammaproteobacteria</taxon>
        <taxon>Alteromonadales</taxon>
        <taxon>Pseudoalteromonadaceae</taxon>
        <taxon>Pseudoalteromonas</taxon>
    </lineage>
</organism>
<evidence type="ECO:0000313" key="2">
    <source>
        <dbReference type="Proteomes" id="UP000217277"/>
    </source>
</evidence>
<gene>
    <name evidence="1" type="ORF">PAGA_a2763</name>
</gene>
<evidence type="ECO:0000313" key="1">
    <source>
        <dbReference type="EMBL" id="ATC82993.1"/>
    </source>
</evidence>